<dbReference type="SUPFAM" id="SSF52540">
    <property type="entry name" value="P-loop containing nucleoside triphosphate hydrolases"/>
    <property type="match status" value="1"/>
</dbReference>
<evidence type="ECO:0000256" key="1">
    <source>
        <dbReference type="SAM" id="MobiDB-lite"/>
    </source>
</evidence>
<dbReference type="EMBL" id="VIFK01000088">
    <property type="protein sequence ID" value="TQE99148.1"/>
    <property type="molecule type" value="Genomic_DNA"/>
</dbReference>
<organism evidence="2 3">
    <name type="scientific">Spiribacter salinus</name>
    <dbReference type="NCBI Taxonomy" id="1335746"/>
    <lineage>
        <taxon>Bacteria</taxon>
        <taxon>Pseudomonadati</taxon>
        <taxon>Pseudomonadota</taxon>
        <taxon>Gammaproteobacteria</taxon>
        <taxon>Chromatiales</taxon>
        <taxon>Ectothiorhodospiraceae</taxon>
        <taxon>Spiribacter</taxon>
    </lineage>
</organism>
<dbReference type="PIRSF" id="PIRSF029407">
    <property type="entry name" value="UCP029407"/>
    <property type="match status" value="1"/>
</dbReference>
<protein>
    <recommendedName>
        <fullName evidence="4">Sulfotransferase family protein</fullName>
    </recommendedName>
</protein>
<dbReference type="Proteomes" id="UP000315400">
    <property type="component" value="Unassembled WGS sequence"/>
</dbReference>
<accession>A0A540VQZ1</accession>
<reference evidence="2 3" key="1">
    <citation type="submission" date="2019-06" db="EMBL/GenBank/DDBJ databases">
        <title>Metagenome assembled Genome of Spiribacter salinus SL48-SHIP from the microbial mat of Salt Lake 48 (Novosibirsk region, Russia).</title>
        <authorList>
            <person name="Shipova A."/>
            <person name="Rozanov A.S."/>
            <person name="Bryanskaya A.V."/>
            <person name="Peltek S.E."/>
        </authorList>
    </citation>
    <scope>NUCLEOTIDE SEQUENCE [LARGE SCALE GENOMIC DNA]</scope>
    <source>
        <strain evidence="2">SL48-SHIP-2</strain>
    </source>
</reference>
<sequence length="340" mass="37645">MPRNGVIVLGMHRSGTSAVTSVLNAMGLGVGAADELTASSWENPNGFFERRDLRRICDALLWGTDADWWRVSDFSVAAIPASVRAENEAAIRALGQRLDAIRPWVIKEPRLCLLLPVFEPLVRQTVIVQPVRHPLEVARSLQRRNGIPLCAGIALWERYNRAALEHSRHCPRVSVDYARLVTEPETECARIADELHARGIGPLDVAAGVQRIEPALHRERAEGNDACDFIGKPQAAVWRAVADNEPASIADECGATVLDVLRTFEHERARIHATAQGSGEPPATDAPDQQPPVDSRGEVEALCRELERERAFSRALQGSRSWRLTAPVRACGKWLRRLRQ</sequence>
<gene>
    <name evidence="2" type="ORF">FKY71_10145</name>
</gene>
<dbReference type="InterPro" id="IPR014556">
    <property type="entry name" value="UCP029407"/>
</dbReference>
<comment type="caution">
    <text evidence="2">The sequence shown here is derived from an EMBL/GenBank/DDBJ whole genome shotgun (WGS) entry which is preliminary data.</text>
</comment>
<name>A0A540VQZ1_9GAMM</name>
<dbReference type="Gene3D" id="3.40.50.300">
    <property type="entry name" value="P-loop containing nucleotide triphosphate hydrolases"/>
    <property type="match status" value="1"/>
</dbReference>
<evidence type="ECO:0008006" key="4">
    <source>
        <dbReference type="Google" id="ProtNLM"/>
    </source>
</evidence>
<dbReference type="Pfam" id="PF13469">
    <property type="entry name" value="Sulfotransfer_3"/>
    <property type="match status" value="1"/>
</dbReference>
<feature type="compositionally biased region" description="Low complexity" evidence="1">
    <location>
        <begin position="281"/>
        <end position="292"/>
    </location>
</feature>
<dbReference type="AlphaFoldDB" id="A0A540VQZ1"/>
<feature type="region of interest" description="Disordered" evidence="1">
    <location>
        <begin position="273"/>
        <end position="297"/>
    </location>
</feature>
<dbReference type="InterPro" id="IPR027417">
    <property type="entry name" value="P-loop_NTPase"/>
</dbReference>
<evidence type="ECO:0000313" key="2">
    <source>
        <dbReference type="EMBL" id="TQE99148.1"/>
    </source>
</evidence>
<evidence type="ECO:0000313" key="3">
    <source>
        <dbReference type="Proteomes" id="UP000315400"/>
    </source>
</evidence>
<proteinExistence type="predicted"/>